<dbReference type="InterPro" id="IPR027417">
    <property type="entry name" value="P-loop_NTPase"/>
</dbReference>
<dbReference type="GO" id="GO:0005794">
    <property type="term" value="C:Golgi apparatus"/>
    <property type="evidence" value="ECO:0000318"/>
    <property type="project" value="GO_Central"/>
</dbReference>
<evidence type="ECO:0008006" key="4">
    <source>
        <dbReference type="Google" id="ProtNLM"/>
    </source>
</evidence>
<dbReference type="SUPFAM" id="SSF52540">
    <property type="entry name" value="P-loop containing nucleoside triphosphate hydrolases"/>
    <property type="match status" value="1"/>
</dbReference>
<reference evidence="2 3" key="2">
    <citation type="journal article" date="2008" name="Nature">
        <title>The Phaeodactylum genome reveals the evolutionary history of diatom genomes.</title>
        <authorList>
            <person name="Bowler C."/>
            <person name="Allen A.E."/>
            <person name="Badger J.H."/>
            <person name="Grimwood J."/>
            <person name="Jabbari K."/>
            <person name="Kuo A."/>
            <person name="Maheswari U."/>
            <person name="Martens C."/>
            <person name="Maumus F."/>
            <person name="Otillar R.P."/>
            <person name="Rayko E."/>
            <person name="Salamov A."/>
            <person name="Vandepoele K."/>
            <person name="Beszteri B."/>
            <person name="Gruber A."/>
            <person name="Heijde M."/>
            <person name="Katinka M."/>
            <person name="Mock T."/>
            <person name="Valentin K."/>
            <person name="Verret F."/>
            <person name="Berges J.A."/>
            <person name="Brownlee C."/>
            <person name="Cadoret J.P."/>
            <person name="Chiovitti A."/>
            <person name="Choi C.J."/>
            <person name="Coesel S."/>
            <person name="De Martino A."/>
            <person name="Detter J.C."/>
            <person name="Durkin C."/>
            <person name="Falciatore A."/>
            <person name="Fournet J."/>
            <person name="Haruta M."/>
            <person name="Huysman M.J."/>
            <person name="Jenkins B.D."/>
            <person name="Jiroutova K."/>
            <person name="Jorgensen R.E."/>
            <person name="Joubert Y."/>
            <person name="Kaplan A."/>
            <person name="Kroger N."/>
            <person name="Kroth P.G."/>
            <person name="La Roche J."/>
            <person name="Lindquist E."/>
            <person name="Lommer M."/>
            <person name="Martin-Jezequel V."/>
            <person name="Lopez P.J."/>
            <person name="Lucas S."/>
            <person name="Mangogna M."/>
            <person name="McGinnis K."/>
            <person name="Medlin L.K."/>
            <person name="Montsant A."/>
            <person name="Oudot-Le Secq M.P."/>
            <person name="Napoli C."/>
            <person name="Obornik M."/>
            <person name="Parker M.S."/>
            <person name="Petit J.L."/>
            <person name="Porcel B.M."/>
            <person name="Poulsen N."/>
            <person name="Robison M."/>
            <person name="Rychlewski L."/>
            <person name="Rynearson T.A."/>
            <person name="Schmutz J."/>
            <person name="Shapiro H."/>
            <person name="Siaut M."/>
            <person name="Stanley M."/>
            <person name="Sussman M.R."/>
            <person name="Taylor A.R."/>
            <person name="Vardi A."/>
            <person name="von Dassow P."/>
            <person name="Vyverman W."/>
            <person name="Willis A."/>
            <person name="Wyrwicz L.S."/>
            <person name="Rokhsar D.S."/>
            <person name="Weissenbach J."/>
            <person name="Armbrust E.V."/>
            <person name="Green B.R."/>
            <person name="Van de Peer Y."/>
            <person name="Grigoriev I.V."/>
        </authorList>
    </citation>
    <scope>NUCLEOTIDE SEQUENCE [LARGE SCALE GENOMIC DNA]</scope>
    <source>
        <strain evidence="2 3">CCMP1335</strain>
    </source>
</reference>
<evidence type="ECO:0000313" key="2">
    <source>
        <dbReference type="EMBL" id="EED93610.1"/>
    </source>
</evidence>
<evidence type="ECO:0000313" key="3">
    <source>
        <dbReference type="Proteomes" id="UP000001449"/>
    </source>
</evidence>
<feature type="region of interest" description="Disordered" evidence="1">
    <location>
        <begin position="133"/>
        <end position="195"/>
    </location>
</feature>
<gene>
    <name evidence="2" type="ORF">THAPSDRAFT_21613</name>
</gene>
<dbReference type="Proteomes" id="UP000001449">
    <property type="component" value="Chromosome 3"/>
</dbReference>
<dbReference type="Gene3D" id="3.40.50.300">
    <property type="entry name" value="P-loop containing nucleotide triphosphate hydrolases"/>
    <property type="match status" value="1"/>
</dbReference>
<dbReference type="EMBL" id="CM000640">
    <property type="protein sequence ID" value="EED93610.1"/>
    <property type="molecule type" value="Genomic_DNA"/>
</dbReference>
<feature type="compositionally biased region" description="Acidic residues" evidence="1">
    <location>
        <begin position="135"/>
        <end position="145"/>
    </location>
</feature>
<dbReference type="PANTHER" id="PTHR32301">
    <property type="entry name" value="COUNTIN RECEPTOR CNR3-RELATED"/>
    <property type="match status" value="1"/>
</dbReference>
<feature type="compositionally biased region" description="Acidic residues" evidence="1">
    <location>
        <begin position="158"/>
        <end position="169"/>
    </location>
</feature>
<dbReference type="RefSeq" id="XP_002288174.1">
    <property type="nucleotide sequence ID" value="XM_002288138.1"/>
</dbReference>
<dbReference type="InterPro" id="IPR053259">
    <property type="entry name" value="Golvesin-related_Golgi"/>
</dbReference>
<sequence length="632" mass="70063">MAKMPYTTISSATGDDDDHSIDVVPHYRDHPTPSYSDTTDDSAAACQDDEIATQSLQLRAAASDTSRNNGGKRCKYLSVMTHSSGGGGEDEYDWSDNTMGGGVRGSSNDLSIAQELFEGANDNGDGLVVRVKSAEEDEEKDEQDWEGGTNEEGRPPDYEDLEGEEEIENGLESISEGKTFDVDDEIASNMPNPEDMVFTEDMEEDNVSGDGSEPAEESAEELPDYFKPLTADERDALKQKLRSTLALTKTSLLVSGTPGAHTPHPQRTFIVGTDTPKQFMHMHHMKTGGTSMDTLIQCALARQRELHNGTSINYNSMSECGSRVRQCMGELAKELNSTVVNNVFMRNDEEGHPIDDERFDPAEDALAVSVDDLNVCRTSEADVMSYCASLHTVRTFGWKDADKITVIRDPVDRAWSMYRFTLTSCYKCQELKTVLERVANGTFVSRTVVDAESEGEPNFVYDPNDSCAVQMIGHQATNLLSSIDLYNLANDVRFPVEQVIVDEAVRNLREEFTWIGLTDRLEETVSSFREVFPFLAENLTEAALQMSDNFDAKGAKIDDNRFALPEGYVDTKGCAFPHANGGRAPTCGTKKLDDEIIHLIKKLNNRDVAVYKAAVERFELQMEVLEEYRASL</sequence>
<keyword evidence="3" id="KW-1185">Reference proteome</keyword>
<dbReference type="HOGENOM" id="CLU_433147_0_0_1"/>
<accession>B8BWX6</accession>
<dbReference type="eggNOG" id="ENOG502QYT6">
    <property type="taxonomic scope" value="Eukaryota"/>
</dbReference>
<evidence type="ECO:0000256" key="1">
    <source>
        <dbReference type="SAM" id="MobiDB-lite"/>
    </source>
</evidence>
<organism evidence="2 3">
    <name type="scientific">Thalassiosira pseudonana</name>
    <name type="common">Marine diatom</name>
    <name type="synonym">Cyclotella nana</name>
    <dbReference type="NCBI Taxonomy" id="35128"/>
    <lineage>
        <taxon>Eukaryota</taxon>
        <taxon>Sar</taxon>
        <taxon>Stramenopiles</taxon>
        <taxon>Ochrophyta</taxon>
        <taxon>Bacillariophyta</taxon>
        <taxon>Coscinodiscophyceae</taxon>
        <taxon>Thalassiosirophycidae</taxon>
        <taxon>Thalassiosirales</taxon>
        <taxon>Thalassiosiraceae</taxon>
        <taxon>Thalassiosira</taxon>
    </lineage>
</organism>
<dbReference type="GeneID" id="7441722"/>
<reference evidence="2 3" key="1">
    <citation type="journal article" date="2004" name="Science">
        <title>The genome of the diatom Thalassiosira pseudonana: ecology, evolution, and metabolism.</title>
        <authorList>
            <person name="Armbrust E.V."/>
            <person name="Berges J.A."/>
            <person name="Bowler C."/>
            <person name="Green B.R."/>
            <person name="Martinez D."/>
            <person name="Putnam N.H."/>
            <person name="Zhou S."/>
            <person name="Allen A.E."/>
            <person name="Apt K.E."/>
            <person name="Bechner M."/>
            <person name="Brzezinski M.A."/>
            <person name="Chaal B.K."/>
            <person name="Chiovitti A."/>
            <person name="Davis A.K."/>
            <person name="Demarest M.S."/>
            <person name="Detter J.C."/>
            <person name="Glavina T."/>
            <person name="Goodstein D."/>
            <person name="Hadi M.Z."/>
            <person name="Hellsten U."/>
            <person name="Hildebrand M."/>
            <person name="Jenkins B.D."/>
            <person name="Jurka J."/>
            <person name="Kapitonov V.V."/>
            <person name="Kroger N."/>
            <person name="Lau W.W."/>
            <person name="Lane T.W."/>
            <person name="Larimer F.W."/>
            <person name="Lippmeier J.C."/>
            <person name="Lucas S."/>
            <person name="Medina M."/>
            <person name="Montsant A."/>
            <person name="Obornik M."/>
            <person name="Parker M.S."/>
            <person name="Palenik B."/>
            <person name="Pazour G.J."/>
            <person name="Richardson P.M."/>
            <person name="Rynearson T.A."/>
            <person name="Saito M.A."/>
            <person name="Schwartz D.C."/>
            <person name="Thamatrakoln K."/>
            <person name="Valentin K."/>
            <person name="Vardi A."/>
            <person name="Wilkerson F.P."/>
            <person name="Rokhsar D.S."/>
        </authorList>
    </citation>
    <scope>NUCLEOTIDE SEQUENCE [LARGE SCALE GENOMIC DNA]</scope>
    <source>
        <strain evidence="2 3">CCMP1335</strain>
    </source>
</reference>
<dbReference type="InParanoid" id="B8BWX6"/>
<dbReference type="PaxDb" id="35128-Thaps21613"/>
<dbReference type="AlphaFoldDB" id="B8BWX6"/>
<dbReference type="PANTHER" id="PTHR32301:SF6">
    <property type="entry name" value="GOLVESIN-RELATED"/>
    <property type="match status" value="1"/>
</dbReference>
<proteinExistence type="predicted"/>
<dbReference type="KEGG" id="tps:THAPSDRAFT_21613"/>
<name>B8BWX6_THAPS</name>
<feature type="region of interest" description="Disordered" evidence="1">
    <location>
        <begin position="1"/>
        <end position="43"/>
    </location>
</feature>
<protein>
    <recommendedName>
        <fullName evidence="4">Sulfotransferase domain-containing protein</fullName>
    </recommendedName>
</protein>